<gene>
    <name evidence="2" type="ORF">C2845_PM08G10520</name>
</gene>
<reference evidence="3" key="1">
    <citation type="journal article" date="2019" name="Nat. Commun.">
        <title>The genome of broomcorn millet.</title>
        <authorList>
            <person name="Zou C."/>
            <person name="Miki D."/>
            <person name="Li D."/>
            <person name="Tang Q."/>
            <person name="Xiao L."/>
            <person name="Rajput S."/>
            <person name="Deng P."/>
            <person name="Jia W."/>
            <person name="Huang R."/>
            <person name="Zhang M."/>
            <person name="Sun Y."/>
            <person name="Hu J."/>
            <person name="Fu X."/>
            <person name="Schnable P.S."/>
            <person name="Li F."/>
            <person name="Zhang H."/>
            <person name="Feng B."/>
            <person name="Zhu X."/>
            <person name="Liu R."/>
            <person name="Schnable J.C."/>
            <person name="Zhu J.-K."/>
            <person name="Zhang H."/>
        </authorList>
    </citation>
    <scope>NUCLEOTIDE SEQUENCE [LARGE SCALE GENOMIC DNA]</scope>
</reference>
<accession>A0A3L6R0Y5</accession>
<evidence type="ECO:0000313" key="2">
    <source>
        <dbReference type="EMBL" id="RLM92628.1"/>
    </source>
</evidence>
<proteinExistence type="predicted"/>
<dbReference type="EMBL" id="PQIB02000010">
    <property type="protein sequence ID" value="RLM92628.1"/>
    <property type="molecule type" value="Genomic_DNA"/>
</dbReference>
<organism evidence="2 3">
    <name type="scientific">Panicum miliaceum</name>
    <name type="common">Proso millet</name>
    <name type="synonym">Broomcorn millet</name>
    <dbReference type="NCBI Taxonomy" id="4540"/>
    <lineage>
        <taxon>Eukaryota</taxon>
        <taxon>Viridiplantae</taxon>
        <taxon>Streptophyta</taxon>
        <taxon>Embryophyta</taxon>
        <taxon>Tracheophyta</taxon>
        <taxon>Spermatophyta</taxon>
        <taxon>Magnoliopsida</taxon>
        <taxon>Liliopsida</taxon>
        <taxon>Poales</taxon>
        <taxon>Poaceae</taxon>
        <taxon>PACMAD clade</taxon>
        <taxon>Panicoideae</taxon>
        <taxon>Panicodae</taxon>
        <taxon>Paniceae</taxon>
        <taxon>Panicinae</taxon>
        <taxon>Panicum</taxon>
        <taxon>Panicum sect. Panicum</taxon>
    </lineage>
</organism>
<comment type="caution">
    <text evidence="2">The sequence shown here is derived from an EMBL/GenBank/DDBJ whole genome shotgun (WGS) entry which is preliminary data.</text>
</comment>
<sequence>MASPLERGSSMGPDSDEGPLGPTTSCAGLATDGVPCACMVHGPASSRRTGYRVGALATERQPLGSRFLSRRVSPLLPSGGCWCDDADACGMQGKSLVKAMPASLG</sequence>
<protein>
    <submittedName>
        <fullName evidence="2">Uncharacterized protein</fullName>
    </submittedName>
</protein>
<evidence type="ECO:0000313" key="3">
    <source>
        <dbReference type="Proteomes" id="UP000275267"/>
    </source>
</evidence>
<keyword evidence="3" id="KW-1185">Reference proteome</keyword>
<feature type="region of interest" description="Disordered" evidence="1">
    <location>
        <begin position="1"/>
        <end position="24"/>
    </location>
</feature>
<evidence type="ECO:0000256" key="1">
    <source>
        <dbReference type="SAM" id="MobiDB-lite"/>
    </source>
</evidence>
<dbReference type="Proteomes" id="UP000275267">
    <property type="component" value="Unassembled WGS sequence"/>
</dbReference>
<name>A0A3L6R0Y5_PANMI</name>
<dbReference type="AlphaFoldDB" id="A0A3L6R0Y5"/>